<dbReference type="NCBIfam" id="NF033172">
    <property type="entry name" value="N_to_GlyXaaXaa"/>
    <property type="match status" value="1"/>
</dbReference>
<dbReference type="STRING" id="59843.A3958_25920"/>
<dbReference type="OrthoDB" id="2667270at2"/>
<evidence type="ECO:0000256" key="1">
    <source>
        <dbReference type="ARBA" id="ARBA00022737"/>
    </source>
</evidence>
<keyword evidence="4" id="KW-1185">Reference proteome</keyword>
<dbReference type="InterPro" id="IPR050938">
    <property type="entry name" value="Collagen_Structural_Proteins"/>
</dbReference>
<dbReference type="InterPro" id="IPR048009">
    <property type="entry name" value="NGRR_dom"/>
</dbReference>
<dbReference type="Gene3D" id="2.60.120.40">
    <property type="match status" value="1"/>
</dbReference>
<gene>
    <name evidence="3" type="ORF">AWU65_27190</name>
</gene>
<feature type="region of interest" description="Disordered" evidence="2">
    <location>
        <begin position="361"/>
        <end position="391"/>
    </location>
</feature>
<name>A0A163EEP6_9BACL</name>
<feature type="region of interest" description="Disordered" evidence="2">
    <location>
        <begin position="271"/>
        <end position="295"/>
    </location>
</feature>
<evidence type="ECO:0000313" key="3">
    <source>
        <dbReference type="EMBL" id="KZS43773.1"/>
    </source>
</evidence>
<dbReference type="PANTHER" id="PTHR37456">
    <property type="entry name" value="SI:CH211-266K2.1"/>
    <property type="match status" value="1"/>
</dbReference>
<dbReference type="Proteomes" id="UP000076796">
    <property type="component" value="Unassembled WGS sequence"/>
</dbReference>
<evidence type="ECO:0000256" key="2">
    <source>
        <dbReference type="SAM" id="MobiDB-lite"/>
    </source>
</evidence>
<protein>
    <recommendedName>
        <fullName evidence="5">Collagen-like protein</fullName>
    </recommendedName>
</protein>
<feature type="compositionally biased region" description="Low complexity" evidence="2">
    <location>
        <begin position="374"/>
        <end position="391"/>
    </location>
</feature>
<dbReference type="GeneID" id="97554685"/>
<sequence>MQEKRRRKGNKAVIRGLASGRMRVRRTEAARFVARISQLASLTSAFVELPENDNFTRIKIQLQSLNELVSGMRFAQREHRSMKEAVQQVVTIPNADNLQNIASRLNGVVTLLQTFGERIGVGSVINPVLAEVQNGIQTVMNDPAQRSDPIPLANLVINLPRYVMDAVKNPGERSRQRLGDVLQGIHQQSSVLGVSKQELDGMQALTEGMDRLLGNGASSGDLSVQLANYTNALSGVVSGLNLPKAVREAALQSLLSILKNSSADHVQHHVEAKTAQGHGSPSSRETAEAGDSLESGRIRVAGLTGLTVAAGATGKNRATGTARVMTPGGITGMTGVRGSTGATGNTGATVAFGSIGATGRASLKGSRGPTGRMGAASPAGTARTAGPTAPTGVVGVTGDRGLLGAPGCNGVTGTTGGTGMTRPKGAVSGRAVTVPSGAARVVGVTGTTGEAGIAGSAEATATEAASPAGMAGTTVSIGFTGVTGAAGVTGAVTITGLTGPIETTGVTGVIGSTGPTGGVEVTAVIRRTGTAGAAGASEVTDAAGSTGAGPWVGGAVLYNAAGRTQSVPAMSPIIFSQNELQGVTFNGTTTLTINTAGFYFINWQVALSNQQNSPGIFGIVVNSNTTSPANMASSANDDRVSGSAVINMKVGDTVQLYNLSAQTQTVTSTQTAARLNITRMGY</sequence>
<dbReference type="AlphaFoldDB" id="A0A163EEP6"/>
<keyword evidence="1" id="KW-0677">Repeat</keyword>
<evidence type="ECO:0008006" key="5">
    <source>
        <dbReference type="Google" id="ProtNLM"/>
    </source>
</evidence>
<dbReference type="EMBL" id="LWMH01000002">
    <property type="protein sequence ID" value="KZS43773.1"/>
    <property type="molecule type" value="Genomic_DNA"/>
</dbReference>
<proteinExistence type="predicted"/>
<evidence type="ECO:0000313" key="4">
    <source>
        <dbReference type="Proteomes" id="UP000076796"/>
    </source>
</evidence>
<organism evidence="3 4">
    <name type="scientific">Paenibacillus glucanolyticus</name>
    <dbReference type="NCBI Taxonomy" id="59843"/>
    <lineage>
        <taxon>Bacteria</taxon>
        <taxon>Bacillati</taxon>
        <taxon>Bacillota</taxon>
        <taxon>Bacilli</taxon>
        <taxon>Bacillales</taxon>
        <taxon>Paenibacillaceae</taxon>
        <taxon>Paenibacillus</taxon>
    </lineage>
</organism>
<dbReference type="PANTHER" id="PTHR37456:SF3">
    <property type="entry name" value="COLLAGEN ALPHA-1(XXV) CHAIN"/>
    <property type="match status" value="1"/>
</dbReference>
<accession>A0A163EEP6</accession>
<dbReference type="InterPro" id="IPR008983">
    <property type="entry name" value="Tumour_necrosis_fac-like_dom"/>
</dbReference>
<dbReference type="RefSeq" id="WP_063480034.1">
    <property type="nucleotide sequence ID" value="NZ_CP147845.1"/>
</dbReference>
<reference evidence="3" key="1">
    <citation type="journal article" date="2016" name="Genome Announc.">
        <title>Draft genomes of two strains of Paenibacillus glucanolyticus with capability to degrade lignocellulose.</title>
        <authorList>
            <person name="Mathews S.L."/>
            <person name="Pawlak J."/>
            <person name="Grunden A.M."/>
        </authorList>
    </citation>
    <scope>NUCLEOTIDE SEQUENCE [LARGE SCALE GENOMIC DNA]</scope>
    <source>
        <strain evidence="3">SLM1</strain>
    </source>
</reference>
<comment type="caution">
    <text evidence="3">The sequence shown here is derived from an EMBL/GenBank/DDBJ whole genome shotgun (WGS) entry which is preliminary data.</text>
</comment>